<dbReference type="OrthoDB" id="10093786at2759"/>
<gene>
    <name evidence="3" type="ORF">GSOID_T00003042001</name>
</gene>
<keyword evidence="4" id="KW-1185">Reference proteome</keyword>
<accession>E4XTA7</accession>
<dbReference type="PROSITE" id="PS51257">
    <property type="entry name" value="PROKAR_LIPOPROTEIN"/>
    <property type="match status" value="1"/>
</dbReference>
<evidence type="ECO:0000313" key="4">
    <source>
        <dbReference type="Proteomes" id="UP000001307"/>
    </source>
</evidence>
<keyword evidence="1" id="KW-0472">Membrane</keyword>
<feature type="chain" id="PRO_5012226494" description="ZP domain-containing protein" evidence="2">
    <location>
        <begin position="16"/>
        <end position="503"/>
    </location>
</feature>
<evidence type="ECO:0008006" key="5">
    <source>
        <dbReference type="Google" id="ProtNLM"/>
    </source>
</evidence>
<dbReference type="InParanoid" id="E4XTA7"/>
<dbReference type="Proteomes" id="UP000001307">
    <property type="component" value="Unassembled WGS sequence"/>
</dbReference>
<dbReference type="EMBL" id="FN653151">
    <property type="protein sequence ID" value="CBY12969.1"/>
    <property type="molecule type" value="Genomic_DNA"/>
</dbReference>
<reference evidence="3" key="1">
    <citation type="journal article" date="2010" name="Science">
        <title>Plasticity of animal genome architecture unmasked by rapid evolution of a pelagic tunicate.</title>
        <authorList>
            <person name="Denoeud F."/>
            <person name="Henriet S."/>
            <person name="Mungpakdee S."/>
            <person name="Aury J.M."/>
            <person name="Da Silva C."/>
            <person name="Brinkmann H."/>
            <person name="Mikhaleva J."/>
            <person name="Olsen L.C."/>
            <person name="Jubin C."/>
            <person name="Canestro C."/>
            <person name="Bouquet J.M."/>
            <person name="Danks G."/>
            <person name="Poulain J."/>
            <person name="Campsteijn C."/>
            <person name="Adamski M."/>
            <person name="Cross I."/>
            <person name="Yadetie F."/>
            <person name="Muffato M."/>
            <person name="Louis A."/>
            <person name="Butcher S."/>
            <person name="Tsagkogeorga G."/>
            <person name="Konrad A."/>
            <person name="Singh S."/>
            <person name="Jensen M.F."/>
            <person name="Cong E.H."/>
            <person name="Eikeseth-Otteraa H."/>
            <person name="Noel B."/>
            <person name="Anthouard V."/>
            <person name="Porcel B.M."/>
            <person name="Kachouri-Lafond R."/>
            <person name="Nishino A."/>
            <person name="Ugolini M."/>
            <person name="Chourrout P."/>
            <person name="Nishida H."/>
            <person name="Aasland R."/>
            <person name="Huzurbazar S."/>
            <person name="Westhof E."/>
            <person name="Delsuc F."/>
            <person name="Lehrach H."/>
            <person name="Reinhardt R."/>
            <person name="Weissenbach J."/>
            <person name="Roy S.W."/>
            <person name="Artiguenave F."/>
            <person name="Postlethwait J.H."/>
            <person name="Manak J.R."/>
            <person name="Thompson E.M."/>
            <person name="Jaillon O."/>
            <person name="Du Pasquier L."/>
            <person name="Boudinot P."/>
            <person name="Liberles D.A."/>
            <person name="Volff J.N."/>
            <person name="Philippe H."/>
            <person name="Lenhard B."/>
            <person name="Roest Crollius H."/>
            <person name="Wincker P."/>
            <person name="Chourrout D."/>
        </authorList>
    </citation>
    <scope>NUCLEOTIDE SEQUENCE [LARGE SCALE GENOMIC DNA]</scope>
</reference>
<evidence type="ECO:0000256" key="2">
    <source>
        <dbReference type="SAM" id="SignalP"/>
    </source>
</evidence>
<evidence type="ECO:0000313" key="3">
    <source>
        <dbReference type="EMBL" id="CBY12969.1"/>
    </source>
</evidence>
<proteinExistence type="predicted"/>
<feature type="transmembrane region" description="Helical" evidence="1">
    <location>
        <begin position="456"/>
        <end position="476"/>
    </location>
</feature>
<organism evidence="3">
    <name type="scientific">Oikopleura dioica</name>
    <name type="common">Tunicate</name>
    <dbReference type="NCBI Taxonomy" id="34765"/>
    <lineage>
        <taxon>Eukaryota</taxon>
        <taxon>Metazoa</taxon>
        <taxon>Chordata</taxon>
        <taxon>Tunicata</taxon>
        <taxon>Appendicularia</taxon>
        <taxon>Copelata</taxon>
        <taxon>Oikopleuridae</taxon>
        <taxon>Oikopleura</taxon>
    </lineage>
</organism>
<keyword evidence="2" id="KW-0732">Signal</keyword>
<keyword evidence="1" id="KW-1133">Transmembrane helix</keyword>
<evidence type="ECO:0000256" key="1">
    <source>
        <dbReference type="SAM" id="Phobius"/>
    </source>
</evidence>
<dbReference type="Gene3D" id="2.10.25.10">
    <property type="entry name" value="Laminin"/>
    <property type="match status" value="1"/>
</dbReference>
<protein>
    <recommendedName>
        <fullName evidence="5">ZP domain-containing protein</fullName>
    </recommendedName>
</protein>
<name>E4XTA7_OIKDI</name>
<sequence>MRFFAFLATLAVVSSQAVSPAGVGCASQPCQNGCTCQASCRDENDYVCVPPPGQPFVGKNCEWRAQVNCQADSTISIRVPEQAVAQYAQGIQSVMVQGCQDPLFLCNGNGNRQQSCGPVTQATNGYFDLTCPNRPSQLDAVSGEIVFSETFVFDRLSDIISMPRPIIKVDCAVRTEPAIGRITPDFRQENVVNQMIVWQPIFNFYKTAWQVTPAISATRVPNSRSVNYVIGERIHVQLTAGANMMSGVHSMSLGDCFVQPVQNGAAQSTPSIQIINNGAVVAGVEFPVTVAQATGQVGDNVPANSAGVAFSFQVFTFGAGLEFQLTCTAAIDGVSGRRRRSENEYEFSQMIVFIPIAADVDPDLPVVRIEPAEELIDELIDDVKDIFDVLKNLSHSVVENMTNSEIEEMNAELAPRLGNIFNYYDDYENEEQLSEKTILDVEIEEAEIIYRSIPNWAKFSSLALLFCITIMIIIILRQRRLMIMKKILDEREYQPFDNKSLLD</sequence>
<feature type="signal peptide" evidence="2">
    <location>
        <begin position="1"/>
        <end position="15"/>
    </location>
</feature>
<dbReference type="AlphaFoldDB" id="E4XTA7"/>
<keyword evidence="1" id="KW-0812">Transmembrane</keyword>